<dbReference type="Gene3D" id="3.30.559.10">
    <property type="entry name" value="Chloramphenicol acetyltransferase-like domain"/>
    <property type="match status" value="2"/>
</dbReference>
<keyword evidence="1" id="KW-0808">Transferase</keyword>
<name>A0A2S4KY87_9HYPO</name>
<proteinExistence type="predicted"/>
<dbReference type="Pfam" id="PF22664">
    <property type="entry name" value="TRI-like_N"/>
    <property type="match status" value="1"/>
</dbReference>
<accession>A0A2S4KY87</accession>
<evidence type="ECO:0000313" key="4">
    <source>
        <dbReference type="Proteomes" id="UP000237481"/>
    </source>
</evidence>
<protein>
    <recommendedName>
        <fullName evidence="2">Trichothecene 3-O-acetyltransferase-like N-terminal domain-containing protein</fullName>
    </recommendedName>
</protein>
<dbReference type="PANTHER" id="PTHR31642">
    <property type="entry name" value="TRICHOTHECENE 3-O-ACETYLTRANSFERASE"/>
    <property type="match status" value="1"/>
</dbReference>
<dbReference type="OrthoDB" id="3548654at2759"/>
<organism evidence="3 4">
    <name type="scientific">Tolypocladium paradoxum</name>
    <dbReference type="NCBI Taxonomy" id="94208"/>
    <lineage>
        <taxon>Eukaryota</taxon>
        <taxon>Fungi</taxon>
        <taxon>Dikarya</taxon>
        <taxon>Ascomycota</taxon>
        <taxon>Pezizomycotina</taxon>
        <taxon>Sordariomycetes</taxon>
        <taxon>Hypocreomycetidae</taxon>
        <taxon>Hypocreales</taxon>
        <taxon>Ophiocordycipitaceae</taxon>
        <taxon>Tolypocladium</taxon>
    </lineage>
</organism>
<gene>
    <name evidence="3" type="ORF">TPAR_04675</name>
</gene>
<dbReference type="InterPro" id="IPR054710">
    <property type="entry name" value="Tri101-like_N"/>
</dbReference>
<dbReference type="Proteomes" id="UP000237481">
    <property type="component" value="Unassembled WGS sequence"/>
</dbReference>
<evidence type="ECO:0000259" key="2">
    <source>
        <dbReference type="Pfam" id="PF22664"/>
    </source>
</evidence>
<dbReference type="GO" id="GO:0016747">
    <property type="term" value="F:acyltransferase activity, transferring groups other than amino-acyl groups"/>
    <property type="evidence" value="ECO:0007669"/>
    <property type="project" value="TreeGrafter"/>
</dbReference>
<evidence type="ECO:0000256" key="1">
    <source>
        <dbReference type="ARBA" id="ARBA00022679"/>
    </source>
</evidence>
<dbReference type="GO" id="GO:0044550">
    <property type="term" value="P:secondary metabolite biosynthetic process"/>
    <property type="evidence" value="ECO:0007669"/>
    <property type="project" value="TreeGrafter"/>
</dbReference>
<evidence type="ECO:0000313" key="3">
    <source>
        <dbReference type="EMBL" id="POR35142.1"/>
    </source>
</evidence>
<keyword evidence="4" id="KW-1185">Reference proteome</keyword>
<reference evidence="3 4" key="1">
    <citation type="submission" date="2018-01" db="EMBL/GenBank/DDBJ databases">
        <title>Harnessing the power of phylogenomics to disentangle the directionality and signatures of interkingdom host jumping in the parasitic fungal genus Tolypocladium.</title>
        <authorList>
            <person name="Quandt C.A."/>
            <person name="Patterson W."/>
            <person name="Spatafora J.W."/>
        </authorList>
    </citation>
    <scope>NUCLEOTIDE SEQUENCE [LARGE SCALE GENOMIC DNA]</scope>
    <source>
        <strain evidence="3 4">NRBC 100945</strain>
    </source>
</reference>
<dbReference type="InterPro" id="IPR050317">
    <property type="entry name" value="Plant_Fungal_Acyltransferase"/>
</dbReference>
<comment type="caution">
    <text evidence="3">The sequence shown here is derived from an EMBL/GenBank/DDBJ whole genome shotgun (WGS) entry which is preliminary data.</text>
</comment>
<dbReference type="EMBL" id="PKSG01000466">
    <property type="protein sequence ID" value="POR35142.1"/>
    <property type="molecule type" value="Genomic_DNA"/>
</dbReference>
<sequence>MENNTQFLTTWNQVAPRYYVRQVYCFPYHAHCEDLEPLRRHISAALALACEHFPDVAGKVVLGTTPAGQLLISKTGSDQVPLEVFDHRETFGCGYADLKARGFPASAFVDPSFTVQYKLVEGGQGVPAAEIHARVIDGGLLLYIYFHHSITDGIGMCNFISTFATYTRSGHVLHLGCPTDIHVDLPPATGAQLIESHTFEDLVKQCPEYVIVPDLSGPTVPRLQPFGVPLGCIQKTGRIFVFGPEKIEALKTAVLEWRLSNGIATGNRNPSTFACLAALTWSYATVMRMGIAPGSDVCHSIEGNPCFEGVDCRLLMPASWARRAFQDIAKNYAGNAIALPNANSSLRSLFDVACSSAESLPATGDSLGSLVHCIETALARVNDESVSTRTAMFRAAPDPRIIGVDLDPRDPRDFAFNSWRHLGADTLWGIPGIGGNESGTSGVPPDAVRRAQDAWNMGAGLIMPGHKRSRKYEVLLTLDTVSMMRLCSNERWESWVDEIVY</sequence>
<feature type="domain" description="Trichothecene 3-O-acetyltransferase-like N-terminal" evidence="2">
    <location>
        <begin position="19"/>
        <end position="164"/>
    </location>
</feature>
<dbReference type="AlphaFoldDB" id="A0A2S4KY87"/>
<dbReference type="STRING" id="94208.A0A2S4KY87"/>
<dbReference type="PANTHER" id="PTHR31642:SF310">
    <property type="entry name" value="FATTY ALCOHOL:CAFFEOYL-COA ACYLTRANSFERASE"/>
    <property type="match status" value="1"/>
</dbReference>
<dbReference type="InterPro" id="IPR023213">
    <property type="entry name" value="CAT-like_dom_sf"/>
</dbReference>